<evidence type="ECO:0000313" key="2">
    <source>
        <dbReference type="Proteomes" id="UP000031443"/>
    </source>
</evidence>
<organism evidence="1 2">
    <name type="scientific">Chelonia mydas</name>
    <name type="common">Green sea-turtle</name>
    <name type="synonym">Chelonia agassizi</name>
    <dbReference type="NCBI Taxonomy" id="8469"/>
    <lineage>
        <taxon>Eukaryota</taxon>
        <taxon>Metazoa</taxon>
        <taxon>Chordata</taxon>
        <taxon>Craniata</taxon>
        <taxon>Vertebrata</taxon>
        <taxon>Euteleostomi</taxon>
        <taxon>Archelosauria</taxon>
        <taxon>Testudinata</taxon>
        <taxon>Testudines</taxon>
        <taxon>Cryptodira</taxon>
        <taxon>Durocryptodira</taxon>
        <taxon>Americhelydia</taxon>
        <taxon>Chelonioidea</taxon>
        <taxon>Cheloniidae</taxon>
        <taxon>Chelonia</taxon>
    </lineage>
</organism>
<evidence type="ECO:0000313" key="1">
    <source>
        <dbReference type="EMBL" id="EMP36472.1"/>
    </source>
</evidence>
<proteinExistence type="predicted"/>
<reference evidence="2" key="1">
    <citation type="journal article" date="2013" name="Nat. Genet.">
        <title>The draft genomes of soft-shell turtle and green sea turtle yield insights into the development and evolution of the turtle-specific body plan.</title>
        <authorList>
            <person name="Wang Z."/>
            <person name="Pascual-Anaya J."/>
            <person name="Zadissa A."/>
            <person name="Li W."/>
            <person name="Niimura Y."/>
            <person name="Huang Z."/>
            <person name="Li C."/>
            <person name="White S."/>
            <person name="Xiong Z."/>
            <person name="Fang D."/>
            <person name="Wang B."/>
            <person name="Ming Y."/>
            <person name="Chen Y."/>
            <person name="Zheng Y."/>
            <person name="Kuraku S."/>
            <person name="Pignatelli M."/>
            <person name="Herrero J."/>
            <person name="Beal K."/>
            <person name="Nozawa M."/>
            <person name="Li Q."/>
            <person name="Wang J."/>
            <person name="Zhang H."/>
            <person name="Yu L."/>
            <person name="Shigenobu S."/>
            <person name="Wang J."/>
            <person name="Liu J."/>
            <person name="Flicek P."/>
            <person name="Searle S."/>
            <person name="Wang J."/>
            <person name="Kuratani S."/>
            <person name="Yin Y."/>
            <person name="Aken B."/>
            <person name="Zhang G."/>
            <person name="Irie N."/>
        </authorList>
    </citation>
    <scope>NUCLEOTIDE SEQUENCE [LARGE SCALE GENOMIC DNA]</scope>
</reference>
<gene>
    <name evidence="1" type="ORF">UY3_06342</name>
</gene>
<dbReference type="Proteomes" id="UP000031443">
    <property type="component" value="Unassembled WGS sequence"/>
</dbReference>
<sequence>MTSQCKGKQLVSARSTEMVECCAGGDITGRQEERNTMGRKSFIAVGWWYMWGRREVQRAALSLELLFATKGNYDYLYKNNEESDGTLKTNRFIWAFVGKNPLSRNTKQKTLKGTSPQCSETALKFVESFSEIVSVEDHAIVYSGL</sequence>
<dbReference type="EMBL" id="KB525136">
    <property type="protein sequence ID" value="EMP36472.1"/>
    <property type="molecule type" value="Genomic_DNA"/>
</dbReference>
<accession>M7C7C7</accession>
<protein>
    <submittedName>
        <fullName evidence="1">Uncharacterized protein</fullName>
    </submittedName>
</protein>
<keyword evidence="2" id="KW-1185">Reference proteome</keyword>
<name>M7C7C7_CHEMY</name>
<dbReference type="AlphaFoldDB" id="M7C7C7"/>